<keyword evidence="1" id="KW-0489">Methyltransferase</keyword>
<dbReference type="InterPro" id="IPR029063">
    <property type="entry name" value="SAM-dependent_MTases_sf"/>
</dbReference>
<dbReference type="RefSeq" id="WP_142659585.1">
    <property type="nucleotide sequence ID" value="NZ_CABFVA020000023.1"/>
</dbReference>
<reference evidence="3 4" key="1">
    <citation type="submission" date="2019-09" db="EMBL/GenBank/DDBJ databases">
        <authorList>
            <person name="Cremers G."/>
        </authorList>
    </citation>
    <scope>NUCLEOTIDE SEQUENCE [LARGE SCALE GENOMIC DNA]</scope>
    <source>
        <strain evidence="3">4A</strain>
    </source>
</reference>
<organism evidence="3 4">
    <name type="scientific">Methylacidimicrobium tartarophylax</name>
    <dbReference type="NCBI Taxonomy" id="1041768"/>
    <lineage>
        <taxon>Bacteria</taxon>
        <taxon>Pseudomonadati</taxon>
        <taxon>Verrucomicrobiota</taxon>
        <taxon>Methylacidimicrobium</taxon>
    </lineage>
</organism>
<dbReference type="Pfam" id="PF13578">
    <property type="entry name" value="Methyltransf_24"/>
    <property type="match status" value="1"/>
</dbReference>
<dbReference type="PANTHER" id="PTHR40048:SF1">
    <property type="entry name" value="RHAMNOSYL O-METHYLTRANSFERASE"/>
    <property type="match status" value="1"/>
</dbReference>
<dbReference type="Proteomes" id="UP000334923">
    <property type="component" value="Unassembled WGS sequence"/>
</dbReference>
<accession>A0A5E6MJ31</accession>
<evidence type="ECO:0008006" key="5">
    <source>
        <dbReference type="Google" id="ProtNLM"/>
    </source>
</evidence>
<dbReference type="AlphaFoldDB" id="A0A5E6MJ31"/>
<evidence type="ECO:0000313" key="4">
    <source>
        <dbReference type="Proteomes" id="UP000334923"/>
    </source>
</evidence>
<dbReference type="PANTHER" id="PTHR40048">
    <property type="entry name" value="RHAMNOSYL O-METHYLTRANSFERASE"/>
    <property type="match status" value="1"/>
</dbReference>
<evidence type="ECO:0000313" key="3">
    <source>
        <dbReference type="EMBL" id="VVM05502.1"/>
    </source>
</evidence>
<dbReference type="GO" id="GO:0071770">
    <property type="term" value="P:DIM/DIP cell wall layer assembly"/>
    <property type="evidence" value="ECO:0007669"/>
    <property type="project" value="TreeGrafter"/>
</dbReference>
<sequence length="256" mass="28957">MAFELLDHPIVFAQPARWSRVAAWHLHIPFAFLLVDLLRPKRVVELGVHNGDSYCAFCQATAALGLAADCCGIDHWQGDGQAGDYGSQVLEDLRRHHDPRYGSFSRLLPATFDEALRHFEKGSIDLLHIDGLHTYEAVSRDFYSWLPCMSDRGVVLLHDVAVRQQGFGVWQHWEEVSKDYPSRLVRNCFGLGAVAVGEKIEPAVRDLLALPEPRWQALEGLWEVLGQANERRCADSGESKGARRSWARRLFRKGSR</sequence>
<gene>
    <name evidence="3" type="ORF">MAMT_00654</name>
</gene>
<keyword evidence="4" id="KW-1185">Reference proteome</keyword>
<evidence type="ECO:0000256" key="2">
    <source>
        <dbReference type="ARBA" id="ARBA00022679"/>
    </source>
</evidence>
<dbReference type="OrthoDB" id="176403at2"/>
<name>A0A5E6MJ31_9BACT</name>
<protein>
    <recommendedName>
        <fullName evidence="5">Class I SAM-dependent methyltransferase</fullName>
    </recommendedName>
</protein>
<dbReference type="GO" id="GO:0008168">
    <property type="term" value="F:methyltransferase activity"/>
    <property type="evidence" value="ECO:0007669"/>
    <property type="project" value="UniProtKB-KW"/>
</dbReference>
<keyword evidence="2" id="KW-0808">Transferase</keyword>
<dbReference type="GO" id="GO:0032259">
    <property type="term" value="P:methylation"/>
    <property type="evidence" value="ECO:0007669"/>
    <property type="project" value="UniProtKB-KW"/>
</dbReference>
<dbReference type="Gene3D" id="3.40.50.150">
    <property type="entry name" value="Vaccinia Virus protein VP39"/>
    <property type="match status" value="1"/>
</dbReference>
<dbReference type="SUPFAM" id="SSF53335">
    <property type="entry name" value="S-adenosyl-L-methionine-dependent methyltransferases"/>
    <property type="match status" value="1"/>
</dbReference>
<dbReference type="EMBL" id="CABFVA020000023">
    <property type="protein sequence ID" value="VVM05502.1"/>
    <property type="molecule type" value="Genomic_DNA"/>
</dbReference>
<dbReference type="GO" id="GO:0005886">
    <property type="term" value="C:plasma membrane"/>
    <property type="evidence" value="ECO:0007669"/>
    <property type="project" value="TreeGrafter"/>
</dbReference>
<proteinExistence type="predicted"/>
<evidence type="ECO:0000256" key="1">
    <source>
        <dbReference type="ARBA" id="ARBA00022603"/>
    </source>
</evidence>